<evidence type="ECO:0000313" key="2">
    <source>
        <dbReference type="Proteomes" id="UP000049495"/>
    </source>
</evidence>
<protein>
    <submittedName>
        <fullName evidence="1">Uncharacterized protein</fullName>
    </submittedName>
</protein>
<accession>A0A822N0C3</accession>
<dbReference type="EMBL" id="CCJV01000077">
    <property type="protein sequence ID" value="CDT25395.1"/>
    <property type="molecule type" value="Genomic_DNA"/>
</dbReference>
<organism evidence="1 2">
    <name type="scientific">Vibrio crassostreae</name>
    <dbReference type="NCBI Taxonomy" id="246167"/>
    <lineage>
        <taxon>Bacteria</taxon>
        <taxon>Pseudomonadati</taxon>
        <taxon>Pseudomonadota</taxon>
        <taxon>Gammaproteobacteria</taxon>
        <taxon>Vibrionales</taxon>
        <taxon>Vibrionaceae</taxon>
        <taxon>Vibrio</taxon>
    </lineage>
</organism>
<reference evidence="2" key="1">
    <citation type="submission" date="2014-06" db="EMBL/GenBank/DDBJ databases">
        <authorList>
            <person name="Le Roux Frederique"/>
        </authorList>
    </citation>
    <scope>NUCLEOTIDE SEQUENCE [LARGE SCALE GENOMIC DNA]</scope>
    <source>
        <strain evidence="2">J5-5</strain>
    </source>
</reference>
<dbReference type="Proteomes" id="UP000049495">
    <property type="component" value="Unassembled WGS sequence"/>
</dbReference>
<name>A0A822N0C3_9VIBR</name>
<sequence>MKDTLWTFPATSLKQRISVKRTREPSFSTKRLNQNPSNGLMLIRTNWRLYNFKLRRPISNRTYKNKATQTMQLLIDAFVIKGNLCTKNLKALLKPFQRESRYNLLLEYWHSVAITLEVLKNR</sequence>
<proteinExistence type="predicted"/>
<evidence type="ECO:0000313" key="1">
    <source>
        <dbReference type="EMBL" id="CDT25395.1"/>
    </source>
</evidence>
<dbReference type="AlphaFoldDB" id="A0A822N0C3"/>
<comment type="caution">
    <text evidence="1">The sequence shown here is derived from an EMBL/GenBank/DDBJ whole genome shotgun (WGS) entry which is preliminary data.</text>
</comment>
<gene>
    <name evidence="1" type="ORF">VCR5J5_190051</name>
</gene>